<sequence length="105" mass="12366">MLPLDLHCVTVIPLTTKRKNDGRWYHVDLEDRNHTAICEQLKVISRARLHVPYRNKGGKHRRIAEISKSDRERIPSVLQRLYTIDIHEDDCSIDTMSWRGYNKAT</sequence>
<gene>
    <name evidence="3" type="ORF">I8U22_00045</name>
</gene>
<proteinExistence type="inferred from homology"/>
<dbReference type="EMBL" id="JAECVU010000001">
    <property type="protein sequence ID" value="MBH8587209.1"/>
    <property type="molecule type" value="Genomic_DNA"/>
</dbReference>
<evidence type="ECO:0000313" key="3">
    <source>
        <dbReference type="EMBL" id="MBH8587209.1"/>
    </source>
</evidence>
<protein>
    <submittedName>
        <fullName evidence="3">Type II toxin-antitoxin system PemK/MazF family toxin</fullName>
    </submittedName>
</protein>
<dbReference type="RefSeq" id="WP_121874106.1">
    <property type="nucleotide sequence ID" value="NZ_JACEIS010000001.1"/>
</dbReference>
<evidence type="ECO:0000313" key="4">
    <source>
        <dbReference type="Proteomes" id="UP000641910"/>
    </source>
</evidence>
<dbReference type="SUPFAM" id="SSF50118">
    <property type="entry name" value="Cell growth inhibitor/plasmid maintenance toxic component"/>
    <property type="match status" value="1"/>
</dbReference>
<comment type="similarity">
    <text evidence="1">Belongs to the PemK/MazF family.</text>
</comment>
<evidence type="ECO:0000256" key="1">
    <source>
        <dbReference type="ARBA" id="ARBA00007521"/>
    </source>
</evidence>
<dbReference type="Pfam" id="PF02452">
    <property type="entry name" value="PemK_toxin"/>
    <property type="match status" value="1"/>
</dbReference>
<reference evidence="3 4" key="1">
    <citation type="submission" date="2020-12" db="EMBL/GenBank/DDBJ databases">
        <title>WGS of Thermoactinomyces spp.</title>
        <authorList>
            <person name="Cheng K."/>
        </authorList>
    </citation>
    <scope>NUCLEOTIDE SEQUENCE [LARGE SCALE GENOMIC DNA]</scope>
    <source>
        <strain evidence="4">CICC 10650\ACCC 41061</strain>
    </source>
</reference>
<name>A0ABS0QD51_THEVU</name>
<dbReference type="InterPro" id="IPR011067">
    <property type="entry name" value="Plasmid_toxin/cell-grow_inhib"/>
</dbReference>
<evidence type="ECO:0000256" key="2">
    <source>
        <dbReference type="ARBA" id="ARBA00022649"/>
    </source>
</evidence>
<dbReference type="Gene3D" id="2.30.30.110">
    <property type="match status" value="1"/>
</dbReference>
<accession>A0ABS0QD51</accession>
<dbReference type="InterPro" id="IPR003477">
    <property type="entry name" value="PemK-like"/>
</dbReference>
<organism evidence="3 4">
    <name type="scientific">Thermoactinomyces vulgaris</name>
    <dbReference type="NCBI Taxonomy" id="2026"/>
    <lineage>
        <taxon>Bacteria</taxon>
        <taxon>Bacillati</taxon>
        <taxon>Bacillota</taxon>
        <taxon>Bacilli</taxon>
        <taxon>Bacillales</taxon>
        <taxon>Thermoactinomycetaceae</taxon>
        <taxon>Thermoactinomyces</taxon>
    </lineage>
</organism>
<dbReference type="Proteomes" id="UP000641910">
    <property type="component" value="Unassembled WGS sequence"/>
</dbReference>
<comment type="caution">
    <text evidence="3">The sequence shown here is derived from an EMBL/GenBank/DDBJ whole genome shotgun (WGS) entry which is preliminary data.</text>
</comment>
<keyword evidence="4" id="KW-1185">Reference proteome</keyword>
<keyword evidence="2" id="KW-1277">Toxin-antitoxin system</keyword>